<dbReference type="Proteomes" id="UP000256779">
    <property type="component" value="Unassembled WGS sequence"/>
</dbReference>
<reference evidence="2 3" key="1">
    <citation type="submission" date="2018-07" db="EMBL/GenBank/DDBJ databases">
        <title>Genomic Encyclopedia of Type Strains, Phase IV (KMG-IV): sequencing the most valuable type-strain genomes for metagenomic binning, comparative biology and taxonomic classification.</title>
        <authorList>
            <person name="Goeker M."/>
        </authorList>
    </citation>
    <scope>NUCLEOTIDE SEQUENCE [LARGE SCALE GENOMIC DNA]</scope>
    <source>
        <strain evidence="2 3">DSM 4134</strain>
    </source>
</reference>
<dbReference type="AlphaFoldDB" id="A0A3D9LH50"/>
<dbReference type="Gene3D" id="3.40.30.10">
    <property type="entry name" value="Glutaredoxin"/>
    <property type="match status" value="1"/>
</dbReference>
<dbReference type="Pfam" id="PF20029">
    <property type="entry name" value="DUF6436"/>
    <property type="match status" value="1"/>
</dbReference>
<keyword evidence="3" id="KW-1185">Reference proteome</keyword>
<accession>A0A3D9LH50</accession>
<proteinExistence type="predicted"/>
<feature type="domain" description="DUF6436" evidence="1">
    <location>
        <begin position="53"/>
        <end position="192"/>
    </location>
</feature>
<dbReference type="EMBL" id="QREG01000001">
    <property type="protein sequence ID" value="REE05814.1"/>
    <property type="molecule type" value="Genomic_DNA"/>
</dbReference>
<evidence type="ECO:0000313" key="2">
    <source>
        <dbReference type="EMBL" id="REE05814.1"/>
    </source>
</evidence>
<protein>
    <recommendedName>
        <fullName evidence="1">DUF6436 domain-containing protein</fullName>
    </recommendedName>
</protein>
<dbReference type="InterPro" id="IPR036249">
    <property type="entry name" value="Thioredoxin-like_sf"/>
</dbReference>
<gene>
    <name evidence="2" type="ORF">C7460_101333</name>
</gene>
<dbReference type="OrthoDB" id="8897581at2"/>
<sequence>MILRKFIAFALLLCILGTLGAIFWWTEVQYLLPTPIPQGYQEVPVESVICEETALTTSSKPAFYHFFTTNCPCSRFNLDHFNSLKRNYGDSIDFYVVVPHEDDLSKAEGYFDGDTRLIRDVNQELAIQMGVYSTPQAVILKPDCSLYFRGNYNKARYCTDPLSNFAQMALDSLRHGATPPQFGPLATIAYGCGISYF</sequence>
<dbReference type="SUPFAM" id="SSF52833">
    <property type="entry name" value="Thioredoxin-like"/>
    <property type="match status" value="1"/>
</dbReference>
<evidence type="ECO:0000259" key="1">
    <source>
        <dbReference type="Pfam" id="PF20029"/>
    </source>
</evidence>
<dbReference type="RefSeq" id="WP_115866313.1">
    <property type="nucleotide sequence ID" value="NZ_QREG01000001.1"/>
</dbReference>
<comment type="caution">
    <text evidence="2">The sequence shown here is derived from an EMBL/GenBank/DDBJ whole genome shotgun (WGS) entry which is preliminary data.</text>
</comment>
<name>A0A3D9LH50_MARFU</name>
<dbReference type="InterPro" id="IPR045494">
    <property type="entry name" value="DUF6436"/>
</dbReference>
<organism evidence="2 3">
    <name type="scientific">Marinoscillum furvescens DSM 4134</name>
    <dbReference type="NCBI Taxonomy" id="1122208"/>
    <lineage>
        <taxon>Bacteria</taxon>
        <taxon>Pseudomonadati</taxon>
        <taxon>Bacteroidota</taxon>
        <taxon>Cytophagia</taxon>
        <taxon>Cytophagales</taxon>
        <taxon>Reichenbachiellaceae</taxon>
        <taxon>Marinoscillum</taxon>
    </lineage>
</organism>
<evidence type="ECO:0000313" key="3">
    <source>
        <dbReference type="Proteomes" id="UP000256779"/>
    </source>
</evidence>